<evidence type="ECO:0000313" key="2">
    <source>
        <dbReference type="EMBL" id="MFD2592838.1"/>
    </source>
</evidence>
<feature type="transmembrane region" description="Helical" evidence="1">
    <location>
        <begin position="127"/>
        <end position="144"/>
    </location>
</feature>
<proteinExistence type="predicted"/>
<keyword evidence="3" id="KW-1185">Reference proteome</keyword>
<comment type="caution">
    <text evidence="2">The sequence shown here is derived from an EMBL/GenBank/DDBJ whole genome shotgun (WGS) entry which is preliminary data.</text>
</comment>
<accession>A0ABW5NF75</accession>
<gene>
    <name evidence="2" type="ORF">ACFSTE_18515</name>
</gene>
<keyword evidence="1" id="KW-0472">Membrane</keyword>
<evidence type="ECO:0000256" key="1">
    <source>
        <dbReference type="SAM" id="Phobius"/>
    </source>
</evidence>
<keyword evidence="1" id="KW-1133">Transmembrane helix</keyword>
<reference evidence="3" key="1">
    <citation type="journal article" date="2019" name="Int. J. Syst. Evol. Microbiol.">
        <title>The Global Catalogue of Microorganisms (GCM) 10K type strain sequencing project: providing services to taxonomists for standard genome sequencing and annotation.</title>
        <authorList>
            <consortium name="The Broad Institute Genomics Platform"/>
            <consortium name="The Broad Institute Genome Sequencing Center for Infectious Disease"/>
            <person name="Wu L."/>
            <person name="Ma J."/>
        </authorList>
    </citation>
    <scope>NUCLEOTIDE SEQUENCE [LARGE SCALE GENOMIC DNA]</scope>
    <source>
        <strain evidence="3">KCTC 42423</strain>
    </source>
</reference>
<keyword evidence="1" id="KW-0812">Transmembrane</keyword>
<feature type="transmembrane region" description="Helical" evidence="1">
    <location>
        <begin position="42"/>
        <end position="65"/>
    </location>
</feature>
<evidence type="ECO:0000313" key="3">
    <source>
        <dbReference type="Proteomes" id="UP001597459"/>
    </source>
</evidence>
<dbReference type="Proteomes" id="UP001597459">
    <property type="component" value="Unassembled WGS sequence"/>
</dbReference>
<organism evidence="2 3">
    <name type="scientific">Aquimarina hainanensis</name>
    <dbReference type="NCBI Taxonomy" id="1578017"/>
    <lineage>
        <taxon>Bacteria</taxon>
        <taxon>Pseudomonadati</taxon>
        <taxon>Bacteroidota</taxon>
        <taxon>Flavobacteriia</taxon>
        <taxon>Flavobacteriales</taxon>
        <taxon>Flavobacteriaceae</taxon>
        <taxon>Aquimarina</taxon>
    </lineage>
</organism>
<protein>
    <submittedName>
        <fullName evidence="2">Uncharacterized protein</fullName>
    </submittedName>
</protein>
<dbReference type="EMBL" id="JBHULX010000039">
    <property type="protein sequence ID" value="MFD2592838.1"/>
    <property type="molecule type" value="Genomic_DNA"/>
</dbReference>
<dbReference type="RefSeq" id="WP_378254976.1">
    <property type="nucleotide sequence ID" value="NZ_JBHSJV010000001.1"/>
</dbReference>
<feature type="transmembrane region" description="Helical" evidence="1">
    <location>
        <begin position="71"/>
        <end position="90"/>
    </location>
</feature>
<feature type="transmembrane region" description="Helical" evidence="1">
    <location>
        <begin position="150"/>
        <end position="174"/>
    </location>
</feature>
<sequence length="197" mass="23002">MIRNFEELQNSWESSKKEITSSDDSLNNLYASIKKKEKENFFFYYGTISILTITLIVISLFFYYVAPVKELLSKIGASLMIIGLLFRILVEVISIYKAKQINSLDKTLQQTENSIVFHQFRKTIHQVVAPVIIVLYTLGFYMITPEFSRYISFWNLVFIDVSYIIMGSILFVLIRRGVKKEMKIIEEIIALKNEIIQ</sequence>
<name>A0ABW5NF75_9FLAO</name>